<gene>
    <name evidence="6" type="ORF">CJOHNSTONI_LOCUS4826</name>
</gene>
<evidence type="ECO:0000313" key="7">
    <source>
        <dbReference type="Proteomes" id="UP000746747"/>
    </source>
</evidence>
<keyword evidence="4" id="KW-0808">Transferase</keyword>
<proteinExistence type="inferred from homology"/>
<name>A0A8J2QA51_9BILA</name>
<dbReference type="GO" id="GO:0015020">
    <property type="term" value="F:glucuronosyltransferase activity"/>
    <property type="evidence" value="ECO:0007669"/>
    <property type="project" value="UniProtKB-EC"/>
</dbReference>
<dbReference type="EC" id="2.4.1.17" evidence="2"/>
<dbReference type="EMBL" id="CAKAEH010001326">
    <property type="protein sequence ID" value="CAG9534714.1"/>
    <property type="molecule type" value="Genomic_DNA"/>
</dbReference>
<evidence type="ECO:0000256" key="2">
    <source>
        <dbReference type="ARBA" id="ARBA00012544"/>
    </source>
</evidence>
<dbReference type="InterPro" id="IPR002213">
    <property type="entry name" value="UDP_glucos_trans"/>
</dbReference>
<comment type="caution">
    <text evidence="6">The sequence shown here is derived from an EMBL/GenBank/DDBJ whole genome shotgun (WGS) entry which is preliminary data.</text>
</comment>
<dbReference type="PANTHER" id="PTHR48043">
    <property type="entry name" value="EG:EG0003.4 PROTEIN-RELATED"/>
    <property type="match status" value="1"/>
</dbReference>
<reference evidence="6" key="1">
    <citation type="submission" date="2021-09" db="EMBL/GenBank/DDBJ databases">
        <authorList>
            <consortium name="Pathogen Informatics"/>
        </authorList>
    </citation>
    <scope>NUCLEOTIDE SEQUENCE</scope>
</reference>
<dbReference type="Gene3D" id="3.40.50.2000">
    <property type="entry name" value="Glycogen Phosphorylase B"/>
    <property type="match status" value="1"/>
</dbReference>
<dbReference type="Pfam" id="PF00201">
    <property type="entry name" value="UDPGT"/>
    <property type="match status" value="1"/>
</dbReference>
<sequence>MDSNVKKVFEDAFRQLSEIIFKWKYENEERGDVHLHNVIKRKWVSQNDLLNEFPLVKLFLLLTIHSDMLYHYKLLAFTSHCGQNSLMESISAGVPLICIPLFADQFRNATMAKNGNAAVILNRENLTAVGLSSSLKTIINEER</sequence>
<dbReference type="PANTHER" id="PTHR48043:SF145">
    <property type="entry name" value="FI06409P-RELATED"/>
    <property type="match status" value="1"/>
</dbReference>
<protein>
    <recommendedName>
        <fullName evidence="2">glucuronosyltransferase</fullName>
        <ecNumber evidence="2">2.4.1.17</ecNumber>
    </recommendedName>
</protein>
<dbReference type="OrthoDB" id="5850162at2759"/>
<organism evidence="6 7">
    <name type="scientific">Cercopithifilaria johnstoni</name>
    <dbReference type="NCBI Taxonomy" id="2874296"/>
    <lineage>
        <taxon>Eukaryota</taxon>
        <taxon>Metazoa</taxon>
        <taxon>Ecdysozoa</taxon>
        <taxon>Nematoda</taxon>
        <taxon>Chromadorea</taxon>
        <taxon>Rhabditida</taxon>
        <taxon>Spirurina</taxon>
        <taxon>Spiruromorpha</taxon>
        <taxon>Filarioidea</taxon>
        <taxon>Onchocercidae</taxon>
        <taxon>Cercopithifilaria</taxon>
    </lineage>
</organism>
<dbReference type="InterPro" id="IPR050271">
    <property type="entry name" value="UDP-glycosyltransferase"/>
</dbReference>
<evidence type="ECO:0000313" key="6">
    <source>
        <dbReference type="EMBL" id="CAG9534714.1"/>
    </source>
</evidence>
<dbReference type="AlphaFoldDB" id="A0A8J2QA51"/>
<evidence type="ECO:0000256" key="3">
    <source>
        <dbReference type="ARBA" id="ARBA00022676"/>
    </source>
</evidence>
<accession>A0A8J2QA51</accession>
<comment type="catalytic activity">
    <reaction evidence="5">
        <text>glucuronate acceptor + UDP-alpha-D-glucuronate = acceptor beta-D-glucuronoside + UDP + H(+)</text>
        <dbReference type="Rhea" id="RHEA:21032"/>
        <dbReference type="ChEBI" id="CHEBI:15378"/>
        <dbReference type="ChEBI" id="CHEBI:58052"/>
        <dbReference type="ChEBI" id="CHEBI:58223"/>
        <dbReference type="ChEBI" id="CHEBI:132367"/>
        <dbReference type="ChEBI" id="CHEBI:132368"/>
        <dbReference type="EC" id="2.4.1.17"/>
    </reaction>
</comment>
<dbReference type="Proteomes" id="UP000746747">
    <property type="component" value="Unassembled WGS sequence"/>
</dbReference>
<keyword evidence="3" id="KW-0328">Glycosyltransferase</keyword>
<evidence type="ECO:0000256" key="4">
    <source>
        <dbReference type="ARBA" id="ARBA00022679"/>
    </source>
</evidence>
<evidence type="ECO:0000256" key="5">
    <source>
        <dbReference type="ARBA" id="ARBA00047475"/>
    </source>
</evidence>
<dbReference type="SUPFAM" id="SSF53756">
    <property type="entry name" value="UDP-Glycosyltransferase/glycogen phosphorylase"/>
    <property type="match status" value="1"/>
</dbReference>
<evidence type="ECO:0000256" key="1">
    <source>
        <dbReference type="ARBA" id="ARBA00009995"/>
    </source>
</evidence>
<keyword evidence="7" id="KW-1185">Reference proteome</keyword>
<comment type="similarity">
    <text evidence="1">Belongs to the UDP-glycosyltransferase family.</text>
</comment>